<dbReference type="SMART" id="SM00184">
    <property type="entry name" value="RING"/>
    <property type="match status" value="1"/>
</dbReference>
<dbReference type="PROSITE" id="PS50089">
    <property type="entry name" value="ZF_RING_2"/>
    <property type="match status" value="1"/>
</dbReference>
<dbReference type="Gene3D" id="1.25.40.20">
    <property type="entry name" value="Ankyrin repeat-containing domain"/>
    <property type="match status" value="1"/>
</dbReference>
<dbReference type="InterPro" id="IPR001841">
    <property type="entry name" value="Znf_RING"/>
</dbReference>
<feature type="region of interest" description="Disordered" evidence="6">
    <location>
        <begin position="242"/>
        <end position="348"/>
    </location>
</feature>
<reference evidence="8" key="1">
    <citation type="submission" date="2018-11" db="EMBL/GenBank/DDBJ databases">
        <authorList>
            <consortium name="Genoscope - CEA"/>
            <person name="William W."/>
        </authorList>
    </citation>
    <scope>NUCLEOTIDE SEQUENCE</scope>
</reference>
<feature type="domain" description="RING-type" evidence="7">
    <location>
        <begin position="350"/>
        <end position="389"/>
    </location>
</feature>
<dbReference type="GO" id="GO:0016567">
    <property type="term" value="P:protein ubiquitination"/>
    <property type="evidence" value="ECO:0007669"/>
    <property type="project" value="TreeGrafter"/>
</dbReference>
<evidence type="ECO:0000256" key="5">
    <source>
        <dbReference type="PROSITE-ProRule" id="PRU00175"/>
    </source>
</evidence>
<dbReference type="GO" id="GO:0008270">
    <property type="term" value="F:zinc ion binding"/>
    <property type="evidence" value="ECO:0007669"/>
    <property type="project" value="UniProtKB-KW"/>
</dbReference>
<evidence type="ECO:0000256" key="1">
    <source>
        <dbReference type="ARBA" id="ARBA00022723"/>
    </source>
</evidence>
<dbReference type="EMBL" id="LR031878">
    <property type="protein sequence ID" value="VDD51623.1"/>
    <property type="molecule type" value="Genomic_DNA"/>
</dbReference>
<organism evidence="8">
    <name type="scientific">Brassica oleracea</name>
    <name type="common">Wild cabbage</name>
    <dbReference type="NCBI Taxonomy" id="3712"/>
    <lineage>
        <taxon>Eukaryota</taxon>
        <taxon>Viridiplantae</taxon>
        <taxon>Streptophyta</taxon>
        <taxon>Embryophyta</taxon>
        <taxon>Tracheophyta</taxon>
        <taxon>Spermatophyta</taxon>
        <taxon>Magnoliopsida</taxon>
        <taxon>eudicotyledons</taxon>
        <taxon>Gunneridae</taxon>
        <taxon>Pentapetalae</taxon>
        <taxon>rosids</taxon>
        <taxon>malvids</taxon>
        <taxon>Brassicales</taxon>
        <taxon>Brassicaceae</taxon>
        <taxon>Brassiceae</taxon>
        <taxon>Brassica</taxon>
    </lineage>
</organism>
<dbReference type="AlphaFoldDB" id="A0A3P6F1X7"/>
<dbReference type="Gene3D" id="3.30.40.10">
    <property type="entry name" value="Zinc/RING finger domain, C3HC4 (zinc finger)"/>
    <property type="match status" value="1"/>
</dbReference>
<sequence length="401" mass="43263">MGLQQSKGKLVSQQVRDGNSEGILALISEGADLEWIDRKSTPLIMACRKYELCDVAKTLIELGANVNAYRSGRQAGTPLHHAAKNANPLVLNDDCQTPLEVARDKGFGYVVGAIERHICLFSGYMYQFCGPADLDLYSCHSPLRVDKGWVVVVPTGSRNPAEPLKLEVAVYDHRLDDQPRTVMPLWKANLEEPITNEADISVMITTVDDSTKTHLRLAPSTKGDKQQLKWFCDACKGIPQPIPPAPPLMSETPNTNHHSIGEARSSTSPPPPPSSGKASTSGLNSHESVIVHEPSPSAPPLTDDDDVQTSEEGQIHYPTIDSTPVDVPSSYPLPASAEGEKKEDGSSGQCSICLDAPSDAVCAPCGHVAGCMSCLTEIKSKNYGCPVCRAKIDQIVKLYRV</sequence>
<name>A0A3P6F1X7_BRAOL</name>
<keyword evidence="2 5" id="KW-0863">Zinc-finger</keyword>
<gene>
    <name evidence="8" type="ORF">BOLC1T04012H</name>
</gene>
<keyword evidence="3" id="KW-0862">Zinc</keyword>
<evidence type="ECO:0000256" key="4">
    <source>
        <dbReference type="PROSITE-ProRule" id="PRU00023"/>
    </source>
</evidence>
<keyword evidence="1" id="KW-0479">Metal-binding</keyword>
<protein>
    <recommendedName>
        <fullName evidence="7">RING-type domain-containing protein</fullName>
    </recommendedName>
</protein>
<dbReference type="PANTHER" id="PTHR46858">
    <property type="entry name" value="OS05G0521000 PROTEIN"/>
    <property type="match status" value="1"/>
</dbReference>
<keyword evidence="4" id="KW-0040">ANK repeat</keyword>
<evidence type="ECO:0000256" key="6">
    <source>
        <dbReference type="SAM" id="MobiDB-lite"/>
    </source>
</evidence>
<dbReference type="SUPFAM" id="SSF57850">
    <property type="entry name" value="RING/U-box"/>
    <property type="match status" value="1"/>
</dbReference>
<dbReference type="GO" id="GO:0061630">
    <property type="term" value="F:ubiquitin protein ligase activity"/>
    <property type="evidence" value="ECO:0007669"/>
    <property type="project" value="TreeGrafter"/>
</dbReference>
<dbReference type="InterPro" id="IPR013083">
    <property type="entry name" value="Znf_RING/FYVE/PHD"/>
</dbReference>
<evidence type="ECO:0000256" key="3">
    <source>
        <dbReference type="ARBA" id="ARBA00022833"/>
    </source>
</evidence>
<dbReference type="SUPFAM" id="SSF48403">
    <property type="entry name" value="Ankyrin repeat"/>
    <property type="match status" value="1"/>
</dbReference>
<dbReference type="Pfam" id="PF12796">
    <property type="entry name" value="Ank_2"/>
    <property type="match status" value="1"/>
</dbReference>
<dbReference type="InterPro" id="IPR002110">
    <property type="entry name" value="Ankyrin_rpt"/>
</dbReference>
<dbReference type="InterPro" id="IPR036770">
    <property type="entry name" value="Ankyrin_rpt-contain_sf"/>
</dbReference>
<evidence type="ECO:0000256" key="2">
    <source>
        <dbReference type="ARBA" id="ARBA00022771"/>
    </source>
</evidence>
<evidence type="ECO:0000259" key="7">
    <source>
        <dbReference type="PROSITE" id="PS50089"/>
    </source>
</evidence>
<feature type="compositionally biased region" description="Polar residues" evidence="6">
    <location>
        <begin position="276"/>
        <end position="287"/>
    </location>
</feature>
<dbReference type="PANTHER" id="PTHR46858:SF7">
    <property type="entry name" value="RING-TYPE DOMAIN-CONTAINING PROTEIN"/>
    <property type="match status" value="1"/>
</dbReference>
<dbReference type="Pfam" id="PF13920">
    <property type="entry name" value="zf-C3HC4_3"/>
    <property type="match status" value="1"/>
</dbReference>
<evidence type="ECO:0000313" key="8">
    <source>
        <dbReference type="EMBL" id="VDD51623.1"/>
    </source>
</evidence>
<dbReference type="PROSITE" id="PS50088">
    <property type="entry name" value="ANK_REPEAT"/>
    <property type="match status" value="1"/>
</dbReference>
<accession>A0A3P6F1X7</accession>
<proteinExistence type="predicted"/>
<dbReference type="CDD" id="cd23129">
    <property type="entry name" value="RING-HC_XBAT35-like"/>
    <property type="match status" value="1"/>
</dbReference>
<feature type="repeat" description="ANK" evidence="4">
    <location>
        <begin position="38"/>
        <end position="71"/>
    </location>
</feature>